<feature type="compositionally biased region" description="Polar residues" evidence="9">
    <location>
        <begin position="23"/>
        <end position="46"/>
    </location>
</feature>
<evidence type="ECO:0000256" key="1">
    <source>
        <dbReference type="ARBA" id="ARBA00022723"/>
    </source>
</evidence>
<keyword evidence="8" id="KW-0539">Nucleus</keyword>
<feature type="domain" description="Nuclear receptor" evidence="10">
    <location>
        <begin position="48"/>
        <end position="80"/>
    </location>
</feature>
<dbReference type="Gene3D" id="3.30.50.10">
    <property type="entry name" value="Erythroid Transcription Factor GATA-1, subunit A"/>
    <property type="match status" value="1"/>
</dbReference>
<gene>
    <name evidence="11" type="ORF">AKAME5_002289800</name>
</gene>
<evidence type="ECO:0000256" key="3">
    <source>
        <dbReference type="ARBA" id="ARBA00022833"/>
    </source>
</evidence>
<keyword evidence="6" id="KW-0804">Transcription</keyword>
<dbReference type="GO" id="GO:0008270">
    <property type="term" value="F:zinc ion binding"/>
    <property type="evidence" value="ECO:0007669"/>
    <property type="project" value="UniProtKB-KW"/>
</dbReference>
<accession>A0AAD3NER2</accession>
<dbReference type="EMBL" id="BRZM01000656">
    <property type="protein sequence ID" value="GLD71576.1"/>
    <property type="molecule type" value="Genomic_DNA"/>
</dbReference>
<evidence type="ECO:0000256" key="4">
    <source>
        <dbReference type="ARBA" id="ARBA00023015"/>
    </source>
</evidence>
<evidence type="ECO:0000259" key="10">
    <source>
        <dbReference type="PROSITE" id="PS51030"/>
    </source>
</evidence>
<organism evidence="11 12">
    <name type="scientific">Lates japonicus</name>
    <name type="common">Japanese lates</name>
    <dbReference type="NCBI Taxonomy" id="270547"/>
    <lineage>
        <taxon>Eukaryota</taxon>
        <taxon>Metazoa</taxon>
        <taxon>Chordata</taxon>
        <taxon>Craniata</taxon>
        <taxon>Vertebrata</taxon>
        <taxon>Euteleostomi</taxon>
        <taxon>Actinopterygii</taxon>
        <taxon>Neopterygii</taxon>
        <taxon>Teleostei</taxon>
        <taxon>Neoteleostei</taxon>
        <taxon>Acanthomorphata</taxon>
        <taxon>Carangaria</taxon>
        <taxon>Carangaria incertae sedis</taxon>
        <taxon>Centropomidae</taxon>
        <taxon>Lates</taxon>
    </lineage>
</organism>
<keyword evidence="3" id="KW-0862">Zinc</keyword>
<name>A0AAD3NER2_LATJO</name>
<evidence type="ECO:0000256" key="7">
    <source>
        <dbReference type="ARBA" id="ARBA00023170"/>
    </source>
</evidence>
<evidence type="ECO:0000256" key="5">
    <source>
        <dbReference type="ARBA" id="ARBA00023125"/>
    </source>
</evidence>
<comment type="caution">
    <text evidence="11">The sequence shown here is derived from an EMBL/GenBank/DDBJ whole genome shotgun (WGS) entry which is preliminary data.</text>
</comment>
<dbReference type="InterPro" id="IPR001628">
    <property type="entry name" value="Znf_hrmn_rcpt"/>
</dbReference>
<keyword evidence="2" id="KW-0863">Zinc-finger</keyword>
<dbReference type="PROSITE" id="PS51030">
    <property type="entry name" value="NUCLEAR_REC_DBD_2"/>
    <property type="match status" value="1"/>
</dbReference>
<proteinExistence type="predicted"/>
<dbReference type="Pfam" id="PF00105">
    <property type="entry name" value="zf-C4"/>
    <property type="match status" value="1"/>
</dbReference>
<dbReference type="PROSITE" id="PS00031">
    <property type="entry name" value="NUCLEAR_REC_DBD_1"/>
    <property type="match status" value="1"/>
</dbReference>
<keyword evidence="7 11" id="KW-0675">Receptor</keyword>
<dbReference type="SMART" id="SM00399">
    <property type="entry name" value="ZnF_C4"/>
    <property type="match status" value="1"/>
</dbReference>
<keyword evidence="1" id="KW-0479">Metal-binding</keyword>
<evidence type="ECO:0000256" key="2">
    <source>
        <dbReference type="ARBA" id="ARBA00022771"/>
    </source>
</evidence>
<dbReference type="GO" id="GO:0043565">
    <property type="term" value="F:sequence-specific DNA binding"/>
    <property type="evidence" value="ECO:0007669"/>
    <property type="project" value="InterPro"/>
</dbReference>
<evidence type="ECO:0000256" key="6">
    <source>
        <dbReference type="ARBA" id="ARBA00023163"/>
    </source>
</evidence>
<dbReference type="GO" id="GO:0003700">
    <property type="term" value="F:DNA-binding transcription factor activity"/>
    <property type="evidence" value="ECO:0007669"/>
    <property type="project" value="InterPro"/>
</dbReference>
<dbReference type="AlphaFoldDB" id="A0AAD3NER2"/>
<evidence type="ECO:0000313" key="12">
    <source>
        <dbReference type="Proteomes" id="UP001279410"/>
    </source>
</evidence>
<dbReference type="PRINTS" id="PR00047">
    <property type="entry name" value="STROIDFINGER"/>
</dbReference>
<evidence type="ECO:0000256" key="9">
    <source>
        <dbReference type="SAM" id="MobiDB-lite"/>
    </source>
</evidence>
<feature type="region of interest" description="Disordered" evidence="9">
    <location>
        <begin position="15"/>
        <end position="46"/>
    </location>
</feature>
<reference evidence="11" key="1">
    <citation type="submission" date="2022-08" db="EMBL/GenBank/DDBJ databases">
        <title>Genome sequencing of akame (Lates japonicus).</title>
        <authorList>
            <person name="Hashiguchi Y."/>
            <person name="Takahashi H."/>
        </authorList>
    </citation>
    <scope>NUCLEOTIDE SEQUENCE</scope>
    <source>
        <strain evidence="11">Kochi</strain>
    </source>
</reference>
<protein>
    <submittedName>
        <fullName evidence="11">Glucocorticoid receptor isoform X1</fullName>
    </submittedName>
</protein>
<dbReference type="PANTHER" id="PTHR48092">
    <property type="entry name" value="KNIRPS-RELATED PROTEIN-RELATED"/>
    <property type="match status" value="1"/>
</dbReference>
<evidence type="ECO:0000256" key="8">
    <source>
        <dbReference type="ARBA" id="ARBA00023242"/>
    </source>
</evidence>
<evidence type="ECO:0000313" key="11">
    <source>
        <dbReference type="EMBL" id="GLD71576.1"/>
    </source>
</evidence>
<feature type="non-terminal residue" evidence="11">
    <location>
        <position position="80"/>
    </location>
</feature>
<dbReference type="InterPro" id="IPR050200">
    <property type="entry name" value="Nuclear_hormone_rcpt_NR3"/>
</dbReference>
<dbReference type="InterPro" id="IPR013088">
    <property type="entry name" value="Znf_NHR/GATA"/>
</dbReference>
<dbReference type="SUPFAM" id="SSF57716">
    <property type="entry name" value="Glucocorticoid receptor-like (DNA-binding domain)"/>
    <property type="match status" value="1"/>
</dbReference>
<sequence length="80" mass="8517">MEVFLMRLESALHGSEPRLLAESISSPRTGENSSSAVPGQSKPSGQTHKICLVCSDEASGCHYGVVTCGSCKVFFKRAVE</sequence>
<keyword evidence="4" id="KW-0805">Transcription regulation</keyword>
<keyword evidence="12" id="KW-1185">Reference proteome</keyword>
<keyword evidence="5" id="KW-0238">DNA-binding</keyword>
<dbReference type="Proteomes" id="UP001279410">
    <property type="component" value="Unassembled WGS sequence"/>
</dbReference>